<dbReference type="EC" id="3.1.3.48" evidence="5"/>
<dbReference type="AlphaFoldDB" id="A0A8S3PN74"/>
<evidence type="ECO:0000259" key="4">
    <source>
        <dbReference type="PROSITE" id="PS50056"/>
    </source>
</evidence>
<gene>
    <name evidence="5" type="ORF">MEDL_562</name>
</gene>
<dbReference type="InterPro" id="IPR029021">
    <property type="entry name" value="Prot-tyrosine_phosphatase-like"/>
</dbReference>
<evidence type="ECO:0000256" key="2">
    <source>
        <dbReference type="ARBA" id="ARBA00022912"/>
    </source>
</evidence>
<dbReference type="Pfam" id="PF00782">
    <property type="entry name" value="DSPc"/>
    <property type="match status" value="1"/>
</dbReference>
<dbReference type="GO" id="GO:0008579">
    <property type="term" value="F:JUN kinase phosphatase activity"/>
    <property type="evidence" value="ECO:0007669"/>
    <property type="project" value="TreeGrafter"/>
</dbReference>
<dbReference type="PANTHER" id="PTHR46377">
    <property type="entry name" value="DUAL SPECIFICITY PROTEIN PHOSPHATASE 19"/>
    <property type="match status" value="1"/>
</dbReference>
<evidence type="ECO:0000259" key="3">
    <source>
        <dbReference type="PROSITE" id="PS50054"/>
    </source>
</evidence>
<name>A0A8S3PN74_MYTED</name>
<dbReference type="Proteomes" id="UP000683360">
    <property type="component" value="Unassembled WGS sequence"/>
</dbReference>
<dbReference type="OrthoDB" id="10252009at2759"/>
<keyword evidence="6" id="KW-1185">Reference proteome</keyword>
<keyword evidence="1 5" id="KW-0378">Hydrolase</keyword>
<evidence type="ECO:0000256" key="1">
    <source>
        <dbReference type="ARBA" id="ARBA00022801"/>
    </source>
</evidence>
<dbReference type="Gene3D" id="3.90.190.10">
    <property type="entry name" value="Protein tyrosine phosphatase superfamily"/>
    <property type="match status" value="1"/>
</dbReference>
<dbReference type="SMART" id="SM00195">
    <property type="entry name" value="DSPc"/>
    <property type="match status" value="1"/>
</dbReference>
<dbReference type="PROSITE" id="PS50054">
    <property type="entry name" value="TYR_PHOSPHATASE_DUAL"/>
    <property type="match status" value="1"/>
</dbReference>
<dbReference type="EC" id="3.1.3.16" evidence="5"/>
<feature type="domain" description="Tyrosine specific protein phosphatases" evidence="4">
    <location>
        <begin position="152"/>
        <end position="211"/>
    </location>
</feature>
<feature type="domain" description="Tyrosine-protein phosphatase" evidence="3">
    <location>
        <begin position="57"/>
        <end position="230"/>
    </location>
</feature>
<proteinExistence type="predicted"/>
<dbReference type="EMBL" id="CAJPWZ010000051">
    <property type="protein sequence ID" value="CAG2184968.1"/>
    <property type="molecule type" value="Genomic_DNA"/>
</dbReference>
<dbReference type="GO" id="GO:0005737">
    <property type="term" value="C:cytoplasm"/>
    <property type="evidence" value="ECO:0007669"/>
    <property type="project" value="TreeGrafter"/>
</dbReference>
<dbReference type="SUPFAM" id="SSF52799">
    <property type="entry name" value="(Phosphotyrosine protein) phosphatases II"/>
    <property type="match status" value="1"/>
</dbReference>
<accession>A0A8S3PN74</accession>
<dbReference type="GO" id="GO:0004722">
    <property type="term" value="F:protein serine/threonine phosphatase activity"/>
    <property type="evidence" value="ECO:0007669"/>
    <property type="project" value="UniProtKB-EC"/>
</dbReference>
<dbReference type="InterPro" id="IPR000340">
    <property type="entry name" value="Dual-sp_phosphatase_cat-dom"/>
</dbReference>
<dbReference type="InterPro" id="IPR000387">
    <property type="entry name" value="Tyr_Pase_dom"/>
</dbReference>
<dbReference type="PANTHER" id="PTHR46377:SF1">
    <property type="entry name" value="DUAL SPECIFICITY PROTEIN PHOSPHATASE 19"/>
    <property type="match status" value="1"/>
</dbReference>
<dbReference type="PROSITE" id="PS00383">
    <property type="entry name" value="TYR_PHOSPHATASE_1"/>
    <property type="match status" value="1"/>
</dbReference>
<reference evidence="5" key="1">
    <citation type="submission" date="2021-03" db="EMBL/GenBank/DDBJ databases">
        <authorList>
            <person name="Bekaert M."/>
        </authorList>
    </citation>
    <scope>NUCLEOTIDE SEQUENCE</scope>
</reference>
<evidence type="ECO:0000313" key="6">
    <source>
        <dbReference type="Proteomes" id="UP000683360"/>
    </source>
</evidence>
<protein>
    <submittedName>
        <fullName evidence="5">K14165</fullName>
        <ecNumber evidence="5">3.1.3.16</ecNumber>
        <ecNumber evidence="5">3.1.3.48</ecNumber>
    </submittedName>
</protein>
<comment type="caution">
    <text evidence="5">The sequence shown here is derived from an EMBL/GenBank/DDBJ whole genome shotgun (WGS) entry which is preliminary data.</text>
</comment>
<dbReference type="PROSITE" id="PS50056">
    <property type="entry name" value="TYR_PHOSPHATASE_2"/>
    <property type="match status" value="1"/>
</dbReference>
<dbReference type="InterPro" id="IPR016130">
    <property type="entry name" value="Tyr_Pase_AS"/>
</dbReference>
<evidence type="ECO:0000313" key="5">
    <source>
        <dbReference type="EMBL" id="CAG2184968.1"/>
    </source>
</evidence>
<keyword evidence="2" id="KW-0904">Protein phosphatase</keyword>
<dbReference type="GO" id="GO:0004725">
    <property type="term" value="F:protein tyrosine phosphatase activity"/>
    <property type="evidence" value="ECO:0007669"/>
    <property type="project" value="UniProtKB-EC"/>
</dbReference>
<dbReference type="InterPro" id="IPR020422">
    <property type="entry name" value="TYR_PHOSPHATASE_DUAL_dom"/>
</dbReference>
<sequence>MWFDFQGEVSQMEVYIKYHEQEMWFDCQGEESRIEVYISIMTKICAIIAKEKKAGWNFTVEGWQTHYLIHSIHLTKQKLKQTDTKITTTEGLQIVEKRDSHGRIIHELVGGRTYGFVASIVDDLQVGEVLSDHLIIGSQDVAHDLSLSANSSYFDQAFEFIDEGVIDGCVLVHCNAGVSRCSTVIIGYLMKTHHMSLTEAYNLVKEKRPAIRPNDGFRVQLKTYEEKLKMDRKS</sequence>
<organism evidence="5 6">
    <name type="scientific">Mytilus edulis</name>
    <name type="common">Blue mussel</name>
    <dbReference type="NCBI Taxonomy" id="6550"/>
    <lineage>
        <taxon>Eukaryota</taxon>
        <taxon>Metazoa</taxon>
        <taxon>Spiralia</taxon>
        <taxon>Lophotrochozoa</taxon>
        <taxon>Mollusca</taxon>
        <taxon>Bivalvia</taxon>
        <taxon>Autobranchia</taxon>
        <taxon>Pteriomorphia</taxon>
        <taxon>Mytilida</taxon>
        <taxon>Mytiloidea</taxon>
        <taxon>Mytilidae</taxon>
        <taxon>Mytilinae</taxon>
        <taxon>Mytilus</taxon>
    </lineage>
</organism>